<reference evidence="4 6" key="2">
    <citation type="submission" date="2019-03" db="EMBL/GenBank/DDBJ databases">
        <title>Genomic Encyclopedia of Type Strains, Phase IV (KMG-IV): sequencing the most valuable type-strain genomes for metagenomic binning, comparative biology and taxonomic classification.</title>
        <authorList>
            <person name="Goeker M."/>
        </authorList>
    </citation>
    <scope>NUCLEOTIDE SEQUENCE [LARGE SCALE GENOMIC DNA]</scope>
    <source>
        <strain evidence="4 6">DSM 101483</strain>
    </source>
</reference>
<evidence type="ECO:0000313" key="4">
    <source>
        <dbReference type="EMBL" id="TDT87451.1"/>
    </source>
</evidence>
<gene>
    <name evidence="3" type="ORF">AWY79_01465</name>
    <name evidence="4" type="ORF">EDC59_108117</name>
</gene>
<evidence type="ECO:0000259" key="2">
    <source>
        <dbReference type="Pfam" id="PF05378"/>
    </source>
</evidence>
<dbReference type="EMBL" id="CP014206">
    <property type="protein sequence ID" value="AMK09870.1"/>
    <property type="molecule type" value="Genomic_DNA"/>
</dbReference>
<evidence type="ECO:0000313" key="6">
    <source>
        <dbReference type="Proteomes" id="UP000295506"/>
    </source>
</evidence>
<feature type="domain" description="Hydantoinase A/oxoprolinase" evidence="1">
    <location>
        <begin position="189"/>
        <end position="475"/>
    </location>
</feature>
<feature type="domain" description="Hydantoinase/oxoprolinase N-terminal" evidence="2">
    <location>
        <begin position="3"/>
        <end position="158"/>
    </location>
</feature>
<dbReference type="PANTHER" id="PTHR11365">
    <property type="entry name" value="5-OXOPROLINASE RELATED"/>
    <property type="match status" value="1"/>
</dbReference>
<dbReference type="InterPro" id="IPR002821">
    <property type="entry name" value="Hydantoinase_A"/>
</dbReference>
<dbReference type="Proteomes" id="UP000055611">
    <property type="component" value="Chromosome"/>
</dbReference>
<dbReference type="Gene3D" id="3.30.420.40">
    <property type="match status" value="1"/>
</dbReference>
<evidence type="ECO:0000313" key="5">
    <source>
        <dbReference type="Proteomes" id="UP000055611"/>
    </source>
</evidence>
<dbReference type="InterPro" id="IPR043129">
    <property type="entry name" value="ATPase_NBD"/>
</dbReference>
<dbReference type="GO" id="GO:0017168">
    <property type="term" value="F:5-oxoprolinase (ATP-hydrolyzing) activity"/>
    <property type="evidence" value="ECO:0007669"/>
    <property type="project" value="TreeGrafter"/>
</dbReference>
<dbReference type="PANTHER" id="PTHR11365:SF2">
    <property type="entry name" value="5-OXOPROLINASE"/>
    <property type="match status" value="1"/>
</dbReference>
<dbReference type="EMBL" id="SOBK01000008">
    <property type="protein sequence ID" value="TDT87451.1"/>
    <property type="molecule type" value="Genomic_DNA"/>
</dbReference>
<evidence type="ECO:0000313" key="3">
    <source>
        <dbReference type="EMBL" id="AMK09870.1"/>
    </source>
</evidence>
<protein>
    <submittedName>
        <fullName evidence="3 4">Hydantoinase</fullName>
    </submittedName>
</protein>
<dbReference type="Pfam" id="PF01968">
    <property type="entry name" value="Hydantoinase_A"/>
    <property type="match status" value="1"/>
</dbReference>
<proteinExistence type="predicted"/>
<dbReference type="OrthoDB" id="9814788at2"/>
<dbReference type="KEGG" id="dej:AWY79_01465"/>
<keyword evidence="5" id="KW-1185">Reference proteome</keyword>
<evidence type="ECO:0000259" key="1">
    <source>
        <dbReference type="Pfam" id="PF01968"/>
    </source>
</evidence>
<sequence>MLLGIDVGGTHTDAVALDLRGGVSVAASCKVPTRHHDLLSSVTEALTAILAQVDAGEVAQLNLSTTLSTNAIVQGKTEDVGVIVSAGPGIDPHNFMPCKDFHVIDGSIDHRGNEVRALSSRQLAEAVDRCRENEVRVFAAVSKFSTRNPRHENMIRRTVCNCKSVDVCEHADFVTLGHQLGGALNFPRRVATAYFNCAVWRLYNQFATAVEKALDEMGLGHVKVNVLKADGGTMPLPQSRTMPVQSIFSGPAASVMGIIALTDIFHDSVILDIGGTTTDIAVFADGAPLIEREGIDIGSHPTLVSALKVHSIGVGGDSAISVIGSGDGAEVRVGPNRLGPSVCLGGERVTLTDALNFETICAVGDAEKSRQAMETFAATHGMTGATLARRAIDGASDAIHEATRSLVDEINSKPVYTIHELIEGKKIVPKKVYLMGGPAQALKAELFRRFQLSTEVPENYDVANAIGAALTRTTWELELFADTQRHVLFIPTLSYRENVPSGYSLDDARKDAVNQLTMQLGSMGVFLQPEDAQITHASSFNMVEGYDEVGKNIRVKCQVRPGVVKTFGEGR</sequence>
<dbReference type="GO" id="GO:0005829">
    <property type="term" value="C:cytosol"/>
    <property type="evidence" value="ECO:0007669"/>
    <property type="project" value="TreeGrafter"/>
</dbReference>
<dbReference type="AlphaFoldDB" id="A0A140D9K3"/>
<dbReference type="GO" id="GO:0006749">
    <property type="term" value="P:glutathione metabolic process"/>
    <property type="evidence" value="ECO:0007669"/>
    <property type="project" value="TreeGrafter"/>
</dbReference>
<dbReference type="RefSeq" id="WP_066799426.1">
    <property type="nucleotide sequence ID" value="NZ_CP014206.1"/>
</dbReference>
<dbReference type="Pfam" id="PF05378">
    <property type="entry name" value="Hydant_A_N"/>
    <property type="match status" value="1"/>
</dbReference>
<dbReference type="SUPFAM" id="SSF53067">
    <property type="entry name" value="Actin-like ATPase domain"/>
    <property type="match status" value="1"/>
</dbReference>
<name>A0A140D9K3_9BACT</name>
<dbReference type="InterPro" id="IPR008040">
    <property type="entry name" value="Hydant_A_N"/>
</dbReference>
<reference evidence="3 5" key="1">
    <citation type="journal article" date="2016" name="Front. Microbiol.">
        <title>Genome Sequence of the Piezophilic, Mesophilic Sulfate-Reducing Bacterium Desulfovibrio indicus J2T.</title>
        <authorList>
            <person name="Cao J."/>
            <person name="Maignien L."/>
            <person name="Shao Z."/>
            <person name="Alain K."/>
            <person name="Jebbar M."/>
        </authorList>
    </citation>
    <scope>NUCLEOTIDE SEQUENCE [LARGE SCALE GENOMIC DNA]</scope>
    <source>
        <strain evidence="3 5">J2</strain>
    </source>
</reference>
<accession>A0A140D9K3</accession>
<dbReference type="Proteomes" id="UP000295506">
    <property type="component" value="Unassembled WGS sequence"/>
</dbReference>
<organism evidence="4 6">
    <name type="scientific">Pseudodesulfovibrio indicus</name>
    <dbReference type="NCBI Taxonomy" id="1716143"/>
    <lineage>
        <taxon>Bacteria</taxon>
        <taxon>Pseudomonadati</taxon>
        <taxon>Thermodesulfobacteriota</taxon>
        <taxon>Desulfovibrionia</taxon>
        <taxon>Desulfovibrionales</taxon>
        <taxon>Desulfovibrionaceae</taxon>
    </lineage>
</organism>
<dbReference type="InterPro" id="IPR045079">
    <property type="entry name" value="Oxoprolinase-like"/>
</dbReference>